<dbReference type="SUPFAM" id="SSF52047">
    <property type="entry name" value="RNI-like"/>
    <property type="match status" value="1"/>
</dbReference>
<evidence type="ECO:0000256" key="1">
    <source>
        <dbReference type="SAM" id="MobiDB-lite"/>
    </source>
</evidence>
<dbReference type="OrthoDB" id="5405297at2759"/>
<proteinExistence type="predicted"/>
<feature type="compositionally biased region" description="Low complexity" evidence="1">
    <location>
        <begin position="450"/>
        <end position="484"/>
    </location>
</feature>
<name>A0A4U0U438_9PEZI</name>
<dbReference type="Gene3D" id="3.80.10.10">
    <property type="entry name" value="Ribonuclease Inhibitor"/>
    <property type="match status" value="1"/>
</dbReference>
<feature type="compositionally biased region" description="Low complexity" evidence="1">
    <location>
        <begin position="495"/>
        <end position="505"/>
    </location>
</feature>
<comment type="caution">
    <text evidence="3">The sequence shown here is derived from an EMBL/GenBank/DDBJ whole genome shotgun (WGS) entry which is preliminary data.</text>
</comment>
<dbReference type="InterPro" id="IPR032675">
    <property type="entry name" value="LRR_dom_sf"/>
</dbReference>
<dbReference type="Pfam" id="PF12937">
    <property type="entry name" value="F-box-like"/>
    <property type="match status" value="1"/>
</dbReference>
<dbReference type="Gene3D" id="1.20.1280.50">
    <property type="match status" value="1"/>
</dbReference>
<evidence type="ECO:0000313" key="3">
    <source>
        <dbReference type="EMBL" id="TKA29597.1"/>
    </source>
</evidence>
<reference evidence="3 4" key="1">
    <citation type="submission" date="2017-03" db="EMBL/GenBank/DDBJ databases">
        <title>Genomes of endolithic fungi from Antarctica.</title>
        <authorList>
            <person name="Coleine C."/>
            <person name="Masonjones S."/>
            <person name="Stajich J.E."/>
        </authorList>
    </citation>
    <scope>NUCLEOTIDE SEQUENCE [LARGE SCALE GENOMIC DNA]</scope>
    <source>
        <strain evidence="3 4">CCFEE 6315</strain>
    </source>
</reference>
<sequence>MGLLKHFRSRSRLSGPPSPQSQPYADSYTSPTHSYRGRDPTQRLPDPILERIFAYTCPHTQDQTYEPSERSQIGDGCMLCDLRDLAHCAQACRKWYRVAQRLLYTSVRIDAVHYCALEEELAERRKKAAGKHFRSRSAVVEPGDVPSIRLSLLCRTVREQDRLADQVLLLKLPYMTRETAKGELARTVSALPNLRYVDLPEGFFTGDPSCLTLRHELQARCPDMRKMSYHAGSEEALELLAHRHWQSIEQLELNGLAVEPVTLRIVLASLPTLHHLTLSDLPWLDDTIFQPSPGYLPDFPPLQYLHLENTPHLTSHGLLQYLEAPVNRENLSTLSLHTTGITVPDLPHLLWAASQLRHLAINEKPSKSLSLLTAHQLPPLTSISLQTLHFEITSAEDVVGLQKPAESYYAYLANSLHQNALPALKTLYVRDPDFPELLLLPPVPAGLFGSSPSSRASSPDQASLRSKPSNLSSLHSSPSATTTTNYPQPTPRNLPARAPPTAAGTGFTQNLEVFSKGLDELEWLFTSVSPPTTNTNVNHLNPYNSRSNSNGNSNSNPHTRALSSSPTTSSPARPLSAYSASRGLGPQWAQGGFGGEARKSVVVGNGFGGFLAVPQESAPRPLTSDGVSSKDAGDAGWGGGGGGFLRPPTAGFMGADGAAERGRRGSRHDLWR</sequence>
<feature type="compositionally biased region" description="Polar residues" evidence="1">
    <location>
        <begin position="528"/>
        <end position="543"/>
    </location>
</feature>
<feature type="region of interest" description="Disordered" evidence="1">
    <location>
        <begin position="613"/>
        <end position="672"/>
    </location>
</feature>
<feature type="domain" description="F-box" evidence="2">
    <location>
        <begin position="42"/>
        <end position="108"/>
    </location>
</feature>
<evidence type="ECO:0000259" key="2">
    <source>
        <dbReference type="Pfam" id="PF12937"/>
    </source>
</evidence>
<feature type="compositionally biased region" description="Gly residues" evidence="1">
    <location>
        <begin position="635"/>
        <end position="644"/>
    </location>
</feature>
<dbReference type="AlphaFoldDB" id="A0A4U0U438"/>
<gene>
    <name evidence="3" type="ORF">B0A50_03611</name>
</gene>
<feature type="compositionally biased region" description="Low complexity" evidence="1">
    <location>
        <begin position="544"/>
        <end position="577"/>
    </location>
</feature>
<feature type="region of interest" description="Disordered" evidence="1">
    <location>
        <begin position="1"/>
        <end position="43"/>
    </location>
</feature>
<dbReference type="EMBL" id="NAJL01000014">
    <property type="protein sequence ID" value="TKA29597.1"/>
    <property type="molecule type" value="Genomic_DNA"/>
</dbReference>
<accession>A0A4U0U438</accession>
<keyword evidence="4" id="KW-1185">Reference proteome</keyword>
<feature type="compositionally biased region" description="Basic residues" evidence="1">
    <location>
        <begin position="1"/>
        <end position="11"/>
    </location>
</feature>
<protein>
    <recommendedName>
        <fullName evidence="2">F-box domain-containing protein</fullName>
    </recommendedName>
</protein>
<dbReference type="InterPro" id="IPR001810">
    <property type="entry name" value="F-box_dom"/>
</dbReference>
<evidence type="ECO:0000313" key="4">
    <source>
        <dbReference type="Proteomes" id="UP000308549"/>
    </source>
</evidence>
<organism evidence="3 4">
    <name type="scientific">Salinomyces thailandicus</name>
    <dbReference type="NCBI Taxonomy" id="706561"/>
    <lineage>
        <taxon>Eukaryota</taxon>
        <taxon>Fungi</taxon>
        <taxon>Dikarya</taxon>
        <taxon>Ascomycota</taxon>
        <taxon>Pezizomycotina</taxon>
        <taxon>Dothideomycetes</taxon>
        <taxon>Dothideomycetidae</taxon>
        <taxon>Mycosphaerellales</taxon>
        <taxon>Teratosphaeriaceae</taxon>
        <taxon>Salinomyces</taxon>
    </lineage>
</organism>
<feature type="region of interest" description="Disordered" evidence="1">
    <location>
        <begin position="450"/>
        <end position="505"/>
    </location>
</feature>
<feature type="region of interest" description="Disordered" evidence="1">
    <location>
        <begin position="528"/>
        <end position="583"/>
    </location>
</feature>
<dbReference type="SUPFAM" id="SSF81383">
    <property type="entry name" value="F-box domain"/>
    <property type="match status" value="1"/>
</dbReference>
<dbReference type="Proteomes" id="UP000308549">
    <property type="component" value="Unassembled WGS sequence"/>
</dbReference>
<dbReference type="InterPro" id="IPR036047">
    <property type="entry name" value="F-box-like_dom_sf"/>
</dbReference>
<feature type="compositionally biased region" description="Basic and acidic residues" evidence="1">
    <location>
        <begin position="658"/>
        <end position="672"/>
    </location>
</feature>